<organism evidence="1 2">
    <name type="scientific">Caerostris darwini</name>
    <dbReference type="NCBI Taxonomy" id="1538125"/>
    <lineage>
        <taxon>Eukaryota</taxon>
        <taxon>Metazoa</taxon>
        <taxon>Ecdysozoa</taxon>
        <taxon>Arthropoda</taxon>
        <taxon>Chelicerata</taxon>
        <taxon>Arachnida</taxon>
        <taxon>Araneae</taxon>
        <taxon>Araneomorphae</taxon>
        <taxon>Entelegynae</taxon>
        <taxon>Araneoidea</taxon>
        <taxon>Araneidae</taxon>
        <taxon>Caerostris</taxon>
    </lineage>
</organism>
<dbReference type="Proteomes" id="UP001054837">
    <property type="component" value="Unassembled WGS sequence"/>
</dbReference>
<evidence type="ECO:0000313" key="2">
    <source>
        <dbReference type="Proteomes" id="UP001054837"/>
    </source>
</evidence>
<accession>A0AAV4PGN1</accession>
<proteinExistence type="predicted"/>
<dbReference type="AlphaFoldDB" id="A0AAV4PGN1"/>
<name>A0AAV4PGN1_9ARAC</name>
<evidence type="ECO:0000313" key="1">
    <source>
        <dbReference type="EMBL" id="GIX96264.1"/>
    </source>
</evidence>
<gene>
    <name evidence="1" type="ORF">CDAR_277901</name>
</gene>
<dbReference type="EMBL" id="BPLQ01002885">
    <property type="protein sequence ID" value="GIX96264.1"/>
    <property type="molecule type" value="Genomic_DNA"/>
</dbReference>
<protein>
    <submittedName>
        <fullName evidence="1">Uncharacterized protein</fullName>
    </submittedName>
</protein>
<reference evidence="1 2" key="1">
    <citation type="submission" date="2021-06" db="EMBL/GenBank/DDBJ databases">
        <title>Caerostris darwini draft genome.</title>
        <authorList>
            <person name="Kono N."/>
            <person name="Arakawa K."/>
        </authorList>
    </citation>
    <scope>NUCLEOTIDE SEQUENCE [LARGE SCALE GENOMIC DNA]</scope>
</reference>
<keyword evidence="2" id="KW-1185">Reference proteome</keyword>
<comment type="caution">
    <text evidence="1">The sequence shown here is derived from an EMBL/GenBank/DDBJ whole genome shotgun (WGS) entry which is preliminary data.</text>
</comment>
<sequence>MEGYEYMTLKDNKRIRIHDTEEQWKDTNNPQTDGHYFLPDTFYEHTFRLTIPFTQPNAFKIVVVRASDLRPPVSNYTGRHETNLRQEWNSLFTGRLETARPRVLARIHAVTREIYDALDPPLSTIRDVTLTTGMASHSLTMAAEEMIFPSTRYSASNSF</sequence>